<gene>
    <name evidence="1" type="ORF">HDA41_005771</name>
</gene>
<dbReference type="AlphaFoldDB" id="A0A7W9H8V3"/>
<dbReference type="EMBL" id="JACHNE010000001">
    <property type="protein sequence ID" value="MBB5797807.1"/>
    <property type="molecule type" value="Genomic_DNA"/>
</dbReference>
<keyword evidence="2" id="KW-1185">Reference proteome</keyword>
<name>A0A7W9H8V3_9ACTN</name>
<accession>A0A7W9H8V3</accession>
<proteinExistence type="predicted"/>
<protein>
    <submittedName>
        <fullName evidence="1">Chorismate mutase</fullName>
    </submittedName>
</protein>
<evidence type="ECO:0000313" key="1">
    <source>
        <dbReference type="EMBL" id="MBB5797807.1"/>
    </source>
</evidence>
<reference evidence="1 2" key="1">
    <citation type="submission" date="2020-08" db="EMBL/GenBank/DDBJ databases">
        <title>Sequencing the genomes of 1000 actinobacteria strains.</title>
        <authorList>
            <person name="Klenk H.-P."/>
        </authorList>
    </citation>
    <scope>NUCLEOTIDE SEQUENCE [LARGE SCALE GENOMIC DNA]</scope>
    <source>
        <strain evidence="1 2">DSM 40084</strain>
    </source>
</reference>
<dbReference type="RefSeq" id="WP_184988776.1">
    <property type="nucleotide sequence ID" value="NZ_JACHNE010000001.1"/>
</dbReference>
<comment type="caution">
    <text evidence="1">The sequence shown here is derived from an EMBL/GenBank/DDBJ whole genome shotgun (WGS) entry which is preliminary data.</text>
</comment>
<sequence>MRTHLRRAAHHLGLPVRRGEQEARMLAHNARTAAERALTPEQAARFEHEAYAVVTRRA</sequence>
<evidence type="ECO:0000313" key="2">
    <source>
        <dbReference type="Proteomes" id="UP000590647"/>
    </source>
</evidence>
<dbReference type="Proteomes" id="UP000590647">
    <property type="component" value="Unassembled WGS sequence"/>
</dbReference>
<organism evidence="1 2">
    <name type="scientific">Streptomyces caelestis</name>
    <dbReference type="NCBI Taxonomy" id="36816"/>
    <lineage>
        <taxon>Bacteria</taxon>
        <taxon>Bacillati</taxon>
        <taxon>Actinomycetota</taxon>
        <taxon>Actinomycetes</taxon>
        <taxon>Kitasatosporales</taxon>
        <taxon>Streptomycetaceae</taxon>
        <taxon>Streptomyces</taxon>
    </lineage>
</organism>